<name>A0A8W8L8Z3_MAGGI</name>
<dbReference type="PRINTS" id="PR00237">
    <property type="entry name" value="GPCRRHODOPSN"/>
</dbReference>
<feature type="transmembrane region" description="Helical" evidence="8">
    <location>
        <begin position="349"/>
        <end position="368"/>
    </location>
</feature>
<feature type="compositionally biased region" description="Polar residues" evidence="7">
    <location>
        <begin position="267"/>
        <end position="278"/>
    </location>
</feature>
<dbReference type="EnsemblMetazoa" id="G26934.5">
    <property type="protein sequence ID" value="G26934.5:cds"/>
    <property type="gene ID" value="G26934"/>
</dbReference>
<evidence type="ECO:0000313" key="10">
    <source>
        <dbReference type="EnsemblMetazoa" id="G26934.1:cds"/>
    </source>
</evidence>
<evidence type="ECO:0000256" key="5">
    <source>
        <dbReference type="ARBA" id="ARBA00023136"/>
    </source>
</evidence>
<dbReference type="EnsemblMetazoa" id="G26934.4">
    <property type="protein sequence ID" value="G26934.4:cds"/>
    <property type="gene ID" value="G26934"/>
</dbReference>
<feature type="domain" description="G-protein coupled receptors family 1 profile" evidence="9">
    <location>
        <begin position="1"/>
        <end position="365"/>
    </location>
</feature>
<feature type="transmembrane region" description="Helical" evidence="8">
    <location>
        <begin position="65"/>
        <end position="88"/>
    </location>
</feature>
<dbReference type="AlphaFoldDB" id="A0A8W8L8Z3"/>
<dbReference type="SUPFAM" id="SSF81321">
    <property type="entry name" value="Family A G protein-coupled receptor-like"/>
    <property type="match status" value="1"/>
</dbReference>
<dbReference type="EnsemblMetazoa" id="G26934.2">
    <property type="protein sequence ID" value="G26934.2:cds"/>
    <property type="gene ID" value="G26934"/>
</dbReference>
<protein>
    <recommendedName>
        <fullName evidence="9">G-protein coupled receptors family 1 profile domain-containing protein</fullName>
    </recommendedName>
</protein>
<dbReference type="EnsemblMetazoa" id="G26934.3">
    <property type="protein sequence ID" value="G26934.3:cds"/>
    <property type="gene ID" value="G26934"/>
</dbReference>
<feature type="transmembrane region" description="Helical" evidence="8">
    <location>
        <begin position="25"/>
        <end position="44"/>
    </location>
</feature>
<accession>A0A8W8L8Z3</accession>
<dbReference type="InterPro" id="IPR017452">
    <property type="entry name" value="GPCR_Rhodpsn_7TM"/>
</dbReference>
<keyword evidence="4 8" id="KW-1133">Transmembrane helix</keyword>
<dbReference type="Pfam" id="PF00001">
    <property type="entry name" value="7tm_1"/>
    <property type="match status" value="1"/>
</dbReference>
<evidence type="ECO:0000256" key="6">
    <source>
        <dbReference type="ARBA" id="ARBA00023170"/>
    </source>
</evidence>
<dbReference type="CDD" id="cd00637">
    <property type="entry name" value="7tm_classA_rhodopsin-like"/>
    <property type="match status" value="1"/>
</dbReference>
<evidence type="ECO:0000256" key="7">
    <source>
        <dbReference type="SAM" id="MobiDB-lite"/>
    </source>
</evidence>
<evidence type="ECO:0000256" key="3">
    <source>
        <dbReference type="ARBA" id="ARBA00022692"/>
    </source>
</evidence>
<evidence type="ECO:0000313" key="11">
    <source>
        <dbReference type="Proteomes" id="UP000005408"/>
    </source>
</evidence>
<feature type="transmembrane region" description="Helical" evidence="8">
    <location>
        <begin position="116"/>
        <end position="140"/>
    </location>
</feature>
<feature type="compositionally biased region" description="Low complexity" evidence="7">
    <location>
        <begin position="222"/>
        <end position="236"/>
    </location>
</feature>
<evidence type="ECO:0000256" key="4">
    <source>
        <dbReference type="ARBA" id="ARBA00022989"/>
    </source>
</evidence>
<feature type="region of interest" description="Disordered" evidence="7">
    <location>
        <begin position="212"/>
        <end position="236"/>
    </location>
</feature>
<reference evidence="10" key="1">
    <citation type="submission" date="2022-08" db="UniProtKB">
        <authorList>
            <consortium name="EnsemblMetazoa"/>
        </authorList>
    </citation>
    <scope>IDENTIFICATION</scope>
    <source>
        <strain evidence="10">05x7-T-G4-1.051#20</strain>
    </source>
</reference>
<dbReference type="InterPro" id="IPR000276">
    <property type="entry name" value="GPCR_Rhodpsn"/>
</dbReference>
<evidence type="ECO:0000256" key="8">
    <source>
        <dbReference type="SAM" id="Phobius"/>
    </source>
</evidence>
<dbReference type="EnsemblMetazoa" id="G26934.1">
    <property type="protein sequence ID" value="G26934.1:cds"/>
    <property type="gene ID" value="G26934"/>
</dbReference>
<evidence type="ECO:0000256" key="1">
    <source>
        <dbReference type="ARBA" id="ARBA00004651"/>
    </source>
</evidence>
<keyword evidence="5 8" id="KW-0472">Membrane</keyword>
<feature type="transmembrane region" description="Helical" evidence="8">
    <location>
        <begin position="304"/>
        <end position="329"/>
    </location>
</feature>
<evidence type="ECO:0000256" key="2">
    <source>
        <dbReference type="ARBA" id="ARBA00022475"/>
    </source>
</evidence>
<dbReference type="Gene3D" id="1.20.1070.10">
    <property type="entry name" value="Rhodopsin 7-helix transmembrane proteins"/>
    <property type="match status" value="2"/>
</dbReference>
<dbReference type="PROSITE" id="PS50262">
    <property type="entry name" value="G_PROTEIN_RECEP_F1_2"/>
    <property type="match status" value="1"/>
</dbReference>
<dbReference type="GO" id="GO:0005886">
    <property type="term" value="C:plasma membrane"/>
    <property type="evidence" value="ECO:0007669"/>
    <property type="project" value="UniProtKB-SubCell"/>
</dbReference>
<keyword evidence="2" id="KW-1003">Cell membrane</keyword>
<keyword evidence="6" id="KW-0675">Receptor</keyword>
<evidence type="ECO:0000259" key="9">
    <source>
        <dbReference type="PROSITE" id="PS50262"/>
    </source>
</evidence>
<sequence length="398" mass="45573">MPFEIALLVNITSFDYPILCKISRWLTYHLNCFSTMILLGIALDRLFGIRYTFKRSLFGITRCKIYLAFSFVIAVLTTWPALFLFGTYTNVHHGILSTTCLIDDDYILNQKSIKPFWHGIYLIVSTLVVDIVLIVIYSMIGCSIHQSRRNSFRFRRSGGFASSISFKRCSIDSCCCNTKNNFSCSSCKIKAQNALTDIDENLEDDVFVDSPRTPRAQNKLQSSNSFNSGSNRSSSYYSDQIVPAKISPTEKRQQSFRNSFSRKRTTRAPSTGSRLSQCSRRKLRFESLSNESMRFGPRSGTRKTLVMLCVVTAVYILTFLPYCVIVILRYTSPGLYLTLTRPQKNIYQLFIRSYMLSMSTNSIVYSFVNNNFRQECYLVIKSGLSAFNSRKTRYSVNS</sequence>
<dbReference type="Proteomes" id="UP000005408">
    <property type="component" value="Unassembled WGS sequence"/>
</dbReference>
<feature type="region of interest" description="Disordered" evidence="7">
    <location>
        <begin position="248"/>
        <end position="278"/>
    </location>
</feature>
<keyword evidence="11" id="KW-1185">Reference proteome</keyword>
<dbReference type="PANTHER" id="PTHR24241">
    <property type="entry name" value="NEUROPEPTIDE RECEPTOR-RELATED G-PROTEIN COUPLED RECEPTOR"/>
    <property type="match status" value="1"/>
</dbReference>
<proteinExistence type="predicted"/>
<dbReference type="GO" id="GO:0004930">
    <property type="term" value="F:G protein-coupled receptor activity"/>
    <property type="evidence" value="ECO:0007669"/>
    <property type="project" value="InterPro"/>
</dbReference>
<organism evidence="10 11">
    <name type="scientific">Magallana gigas</name>
    <name type="common">Pacific oyster</name>
    <name type="synonym">Crassostrea gigas</name>
    <dbReference type="NCBI Taxonomy" id="29159"/>
    <lineage>
        <taxon>Eukaryota</taxon>
        <taxon>Metazoa</taxon>
        <taxon>Spiralia</taxon>
        <taxon>Lophotrochozoa</taxon>
        <taxon>Mollusca</taxon>
        <taxon>Bivalvia</taxon>
        <taxon>Autobranchia</taxon>
        <taxon>Pteriomorphia</taxon>
        <taxon>Ostreida</taxon>
        <taxon>Ostreoidea</taxon>
        <taxon>Ostreidae</taxon>
        <taxon>Magallana</taxon>
    </lineage>
</organism>
<comment type="subcellular location">
    <subcellularLocation>
        <location evidence="1">Cell membrane</location>
        <topology evidence="1">Multi-pass membrane protein</topology>
    </subcellularLocation>
</comment>
<keyword evidence="3 8" id="KW-0812">Transmembrane</keyword>